<evidence type="ECO:0000256" key="1">
    <source>
        <dbReference type="SAM" id="MobiDB-lite"/>
    </source>
</evidence>
<gene>
    <name evidence="2" type="ORF">EGW08_004822</name>
</gene>
<evidence type="ECO:0000313" key="3">
    <source>
        <dbReference type="Proteomes" id="UP000271974"/>
    </source>
</evidence>
<feature type="region of interest" description="Disordered" evidence="1">
    <location>
        <begin position="78"/>
        <end position="122"/>
    </location>
</feature>
<accession>A0A3S1BMX2</accession>
<keyword evidence="3" id="KW-1185">Reference proteome</keyword>
<feature type="compositionally biased region" description="Basic and acidic residues" evidence="1">
    <location>
        <begin position="78"/>
        <end position="100"/>
    </location>
</feature>
<dbReference type="OrthoDB" id="10059790at2759"/>
<organism evidence="2 3">
    <name type="scientific">Elysia chlorotica</name>
    <name type="common">Eastern emerald elysia</name>
    <name type="synonym">Sea slug</name>
    <dbReference type="NCBI Taxonomy" id="188477"/>
    <lineage>
        <taxon>Eukaryota</taxon>
        <taxon>Metazoa</taxon>
        <taxon>Spiralia</taxon>
        <taxon>Lophotrochozoa</taxon>
        <taxon>Mollusca</taxon>
        <taxon>Gastropoda</taxon>
        <taxon>Heterobranchia</taxon>
        <taxon>Euthyneura</taxon>
        <taxon>Panpulmonata</taxon>
        <taxon>Sacoglossa</taxon>
        <taxon>Placobranchoidea</taxon>
        <taxon>Plakobranchidae</taxon>
        <taxon>Elysia</taxon>
    </lineage>
</organism>
<comment type="caution">
    <text evidence="2">The sequence shown here is derived from an EMBL/GenBank/DDBJ whole genome shotgun (WGS) entry which is preliminary data.</text>
</comment>
<dbReference type="EMBL" id="RQTK01000111">
    <property type="protein sequence ID" value="RUS87447.1"/>
    <property type="molecule type" value="Genomic_DNA"/>
</dbReference>
<reference evidence="2 3" key="1">
    <citation type="submission" date="2019-01" db="EMBL/GenBank/DDBJ databases">
        <title>A draft genome assembly of the solar-powered sea slug Elysia chlorotica.</title>
        <authorList>
            <person name="Cai H."/>
            <person name="Li Q."/>
            <person name="Fang X."/>
            <person name="Li J."/>
            <person name="Curtis N.E."/>
            <person name="Altenburger A."/>
            <person name="Shibata T."/>
            <person name="Feng M."/>
            <person name="Maeda T."/>
            <person name="Schwartz J.A."/>
            <person name="Shigenobu S."/>
            <person name="Lundholm N."/>
            <person name="Nishiyama T."/>
            <person name="Yang H."/>
            <person name="Hasebe M."/>
            <person name="Li S."/>
            <person name="Pierce S.K."/>
            <person name="Wang J."/>
        </authorList>
    </citation>
    <scope>NUCLEOTIDE SEQUENCE [LARGE SCALE GENOMIC DNA]</scope>
    <source>
        <strain evidence="2">EC2010</strain>
        <tissue evidence="2">Whole organism of an adult</tissue>
    </source>
</reference>
<evidence type="ECO:0000313" key="2">
    <source>
        <dbReference type="EMBL" id="RUS87447.1"/>
    </source>
</evidence>
<sequence>MILTINKARYAFNTLKPIRISTTIPVRNKSRAVNADVTSALLYGSETWRVAKTSTTKLQSFTNRCLRNILNVRWPEAVPDRSKPHRDRDKKLIKGVDRSHTSKACIQHHKASPGVESTSKKKGRLLEADLAEKHQRRDKSCRYHIGRVIKAAGTTLAELKRASQNRARWRGVAAALCSTGNQEA</sequence>
<protein>
    <submittedName>
        <fullName evidence="2">Uncharacterized protein</fullName>
    </submittedName>
</protein>
<proteinExistence type="predicted"/>
<name>A0A3S1BMX2_ELYCH</name>
<dbReference type="AlphaFoldDB" id="A0A3S1BMX2"/>
<dbReference type="Proteomes" id="UP000271974">
    <property type="component" value="Unassembled WGS sequence"/>
</dbReference>